<evidence type="ECO:0000313" key="5">
    <source>
        <dbReference type="EMBL" id="RHH88797.1"/>
    </source>
</evidence>
<reference evidence="5 8" key="2">
    <citation type="submission" date="2018-08" db="EMBL/GenBank/DDBJ databases">
        <title>A genome reference for cultivated species of the human gut microbiota.</title>
        <authorList>
            <person name="Zou Y."/>
            <person name="Xue W."/>
            <person name="Luo G."/>
        </authorList>
    </citation>
    <scope>NUCLEOTIDE SEQUENCE [LARGE SCALE GENOMIC DNA]</scope>
    <source>
        <strain evidence="5 8">AM16-49B</strain>
    </source>
</reference>
<evidence type="ECO:0000313" key="3">
    <source>
        <dbReference type="EMBL" id="CUP34603.1"/>
    </source>
</evidence>
<protein>
    <submittedName>
        <fullName evidence="5">Histidine kinase</fullName>
    </submittedName>
    <submittedName>
        <fullName evidence="4">Transmembrane sensor</fullName>
    </submittedName>
</protein>
<evidence type="ECO:0000313" key="8">
    <source>
        <dbReference type="Proteomes" id="UP000283512"/>
    </source>
</evidence>
<dbReference type="Pfam" id="PF04773">
    <property type="entry name" value="FecR"/>
    <property type="match status" value="1"/>
</dbReference>
<dbReference type="Proteomes" id="UP000095657">
    <property type="component" value="Unassembled WGS sequence"/>
</dbReference>
<evidence type="ECO:0000256" key="1">
    <source>
        <dbReference type="SAM" id="Phobius"/>
    </source>
</evidence>
<dbReference type="InterPro" id="IPR012373">
    <property type="entry name" value="Ferrdict_sens_TM"/>
</dbReference>
<feature type="transmembrane region" description="Helical" evidence="1">
    <location>
        <begin position="58"/>
        <end position="79"/>
    </location>
</feature>
<evidence type="ECO:0000259" key="2">
    <source>
        <dbReference type="Pfam" id="PF04773"/>
    </source>
</evidence>
<dbReference type="Proteomes" id="UP000095725">
    <property type="component" value="Unassembled WGS sequence"/>
</dbReference>
<dbReference type="InterPro" id="IPR006860">
    <property type="entry name" value="FecR"/>
</dbReference>
<keyword evidence="5" id="KW-0808">Transferase</keyword>
<dbReference type="EMBL" id="CZAI01000004">
    <property type="protein sequence ID" value="CUP34603.1"/>
    <property type="molecule type" value="Genomic_DNA"/>
</dbReference>
<dbReference type="PIRSF" id="PIRSF018266">
    <property type="entry name" value="FecR"/>
    <property type="match status" value="1"/>
</dbReference>
<keyword evidence="1" id="KW-1133">Transmembrane helix</keyword>
<dbReference type="PANTHER" id="PTHR30273:SF2">
    <property type="entry name" value="PROTEIN FECR"/>
    <property type="match status" value="1"/>
</dbReference>
<dbReference type="GO" id="GO:0016989">
    <property type="term" value="F:sigma factor antagonist activity"/>
    <property type="evidence" value="ECO:0007669"/>
    <property type="project" value="TreeGrafter"/>
</dbReference>
<evidence type="ECO:0000313" key="7">
    <source>
        <dbReference type="Proteomes" id="UP000095725"/>
    </source>
</evidence>
<dbReference type="GO" id="GO:0016301">
    <property type="term" value="F:kinase activity"/>
    <property type="evidence" value="ECO:0007669"/>
    <property type="project" value="UniProtKB-KW"/>
</dbReference>
<keyword evidence="1" id="KW-0472">Membrane</keyword>
<dbReference type="Gene3D" id="2.60.120.1440">
    <property type="match status" value="1"/>
</dbReference>
<name>A0A174R5V7_9BACE</name>
<evidence type="ECO:0000313" key="6">
    <source>
        <dbReference type="Proteomes" id="UP000095657"/>
    </source>
</evidence>
<dbReference type="AlphaFoldDB" id="A0A174R5V7"/>
<dbReference type="EMBL" id="CZBL01000003">
    <property type="protein sequence ID" value="CUP80923.1"/>
    <property type="molecule type" value="Genomic_DNA"/>
</dbReference>
<dbReference type="RefSeq" id="WP_022042395.1">
    <property type="nucleotide sequence ID" value="NZ_CAXSLD010000014.1"/>
</dbReference>
<keyword evidence="1 4" id="KW-0812">Transmembrane</keyword>
<dbReference type="PANTHER" id="PTHR30273">
    <property type="entry name" value="PERIPLASMIC SIGNAL SENSOR AND SIGMA FACTOR ACTIVATOR FECR-RELATED"/>
    <property type="match status" value="1"/>
</dbReference>
<organism evidence="4 7">
    <name type="scientific">Bacteroides caccae</name>
    <dbReference type="NCBI Taxonomy" id="47678"/>
    <lineage>
        <taxon>Bacteria</taxon>
        <taxon>Pseudomonadati</taxon>
        <taxon>Bacteroidota</taxon>
        <taxon>Bacteroidia</taxon>
        <taxon>Bacteroidales</taxon>
        <taxon>Bacteroidaceae</taxon>
        <taxon>Bacteroides</taxon>
    </lineage>
</organism>
<gene>
    <name evidence="5" type="ORF">DW190_12830</name>
    <name evidence="3" type="ORF">ERS852494_02034</name>
    <name evidence="4" type="ORF">ERS852558_01041</name>
</gene>
<dbReference type="Proteomes" id="UP000283512">
    <property type="component" value="Unassembled WGS sequence"/>
</dbReference>
<sequence length="281" mass="31531">MEDNTELLEKYIEEGKLPLKGELFSRKAKIAEKLRLYREESRRITVSRQRKRGGERSAALYWGIAAMFIVLLGIGGYYFSEEKLVTETTAMDYELPDGSKVKLMGNSSLSYNRVTWFWERKLQLLGKALFKVTPGKTFTVQTEAGDVSVLGTKFLVVQQGKKMLVNCEEGSVKVATPVGQRTLTAGQSVRCDETKIVPVERKVPTPEAEYPEVLGYEDDPLINVVADIEQIFKLTVIGHEKCEGLTYSGTVLTRDLNATLENVFGSSGIGYQLREKEIILE</sequence>
<reference evidence="6 7" key="1">
    <citation type="submission" date="2015-09" db="EMBL/GenBank/DDBJ databases">
        <authorList>
            <consortium name="Pathogen Informatics"/>
        </authorList>
    </citation>
    <scope>NUCLEOTIDE SEQUENCE [LARGE SCALE GENOMIC DNA]</scope>
    <source>
        <strain evidence="3 6">2789STDY5834880</strain>
        <strain evidence="4 7">2789STDY5834946</strain>
    </source>
</reference>
<feature type="domain" description="FecR protein" evidence="2">
    <location>
        <begin position="86"/>
        <end position="173"/>
    </location>
</feature>
<accession>A0A174R5V7</accession>
<dbReference type="STRING" id="47678.ERS852494_02034"/>
<dbReference type="EMBL" id="QRKD01000012">
    <property type="protein sequence ID" value="RHH88797.1"/>
    <property type="molecule type" value="Genomic_DNA"/>
</dbReference>
<proteinExistence type="predicted"/>
<evidence type="ECO:0000313" key="4">
    <source>
        <dbReference type="EMBL" id="CUP80923.1"/>
    </source>
</evidence>
<keyword evidence="5" id="KW-0418">Kinase</keyword>